<organism evidence="1 2">
    <name type="scientific">Candidatus Bacteroides pullicola</name>
    <dbReference type="NCBI Taxonomy" id="2838475"/>
    <lineage>
        <taxon>Bacteria</taxon>
        <taxon>Pseudomonadati</taxon>
        <taxon>Bacteroidota</taxon>
        <taxon>Bacteroidia</taxon>
        <taxon>Bacteroidales</taxon>
        <taxon>Bacteroidaceae</taxon>
        <taxon>Bacteroides</taxon>
    </lineage>
</organism>
<protein>
    <submittedName>
        <fullName evidence="1">Uncharacterized protein</fullName>
    </submittedName>
</protein>
<dbReference type="EMBL" id="DXCV01000033">
    <property type="protein sequence ID" value="HIY87918.1"/>
    <property type="molecule type" value="Genomic_DNA"/>
</dbReference>
<accession>A0A9D1ZHN2</accession>
<dbReference type="Proteomes" id="UP000886851">
    <property type="component" value="Unassembled WGS sequence"/>
</dbReference>
<gene>
    <name evidence="1" type="ORF">H9824_04325</name>
</gene>
<proteinExistence type="predicted"/>
<sequence length="68" mass="8174">MRQLLKDIIIDQHDFLSRQETIIREFPEAYLRNEQIFFFSRVFAVPQTEPSAWLYCRYCGQGRNPSGF</sequence>
<comment type="caution">
    <text evidence="1">The sequence shown here is derived from an EMBL/GenBank/DDBJ whole genome shotgun (WGS) entry which is preliminary data.</text>
</comment>
<evidence type="ECO:0000313" key="1">
    <source>
        <dbReference type="EMBL" id="HIY87918.1"/>
    </source>
</evidence>
<dbReference type="AlphaFoldDB" id="A0A9D1ZHN2"/>
<reference evidence="1" key="2">
    <citation type="submission" date="2021-04" db="EMBL/GenBank/DDBJ databases">
        <authorList>
            <person name="Gilroy R."/>
        </authorList>
    </citation>
    <scope>NUCLEOTIDE SEQUENCE</scope>
    <source>
        <strain evidence="1">Gambia2-208</strain>
    </source>
</reference>
<name>A0A9D1ZHN2_9BACE</name>
<reference evidence="1" key="1">
    <citation type="journal article" date="2021" name="PeerJ">
        <title>Extensive microbial diversity within the chicken gut microbiome revealed by metagenomics and culture.</title>
        <authorList>
            <person name="Gilroy R."/>
            <person name="Ravi A."/>
            <person name="Getino M."/>
            <person name="Pursley I."/>
            <person name="Horton D.L."/>
            <person name="Alikhan N.F."/>
            <person name="Baker D."/>
            <person name="Gharbi K."/>
            <person name="Hall N."/>
            <person name="Watson M."/>
            <person name="Adriaenssens E.M."/>
            <person name="Foster-Nyarko E."/>
            <person name="Jarju S."/>
            <person name="Secka A."/>
            <person name="Antonio M."/>
            <person name="Oren A."/>
            <person name="Chaudhuri R.R."/>
            <person name="La Ragione R."/>
            <person name="Hildebrand F."/>
            <person name="Pallen M.J."/>
        </authorList>
    </citation>
    <scope>NUCLEOTIDE SEQUENCE</scope>
    <source>
        <strain evidence="1">Gambia2-208</strain>
    </source>
</reference>
<evidence type="ECO:0000313" key="2">
    <source>
        <dbReference type="Proteomes" id="UP000886851"/>
    </source>
</evidence>